<protein>
    <recommendedName>
        <fullName evidence="5">Expansin-like EG45 domain-containing protein</fullName>
    </recommendedName>
</protein>
<reference evidence="3 4" key="1">
    <citation type="journal article" date="2012" name="Genome Biol.">
        <title>The genome of the polar eukaryotic microalga coccomyxa subellipsoidea reveals traits of cold adaptation.</title>
        <authorList>
            <person name="Blanc G."/>
            <person name="Agarkova I."/>
            <person name="Grimwood J."/>
            <person name="Kuo A."/>
            <person name="Brueggeman A."/>
            <person name="Dunigan D."/>
            <person name="Gurnon J."/>
            <person name="Ladunga I."/>
            <person name="Lindquist E."/>
            <person name="Lucas S."/>
            <person name="Pangilinan J."/>
            <person name="Proschold T."/>
            <person name="Salamov A."/>
            <person name="Schmutz J."/>
            <person name="Weeks D."/>
            <person name="Yamada T."/>
            <person name="Claverie J.M."/>
            <person name="Grigoriev I."/>
            <person name="Van Etten J."/>
            <person name="Lomsadze A."/>
            <person name="Borodovsky M."/>
        </authorList>
    </citation>
    <scope>NUCLEOTIDE SEQUENCE [LARGE SCALE GENOMIC DNA]</scope>
    <source>
        <strain evidence="3 4">C-169</strain>
    </source>
</reference>
<feature type="region of interest" description="Disordered" evidence="2">
    <location>
        <begin position="376"/>
        <end position="449"/>
    </location>
</feature>
<dbReference type="eggNOG" id="ENOG502SGXE">
    <property type="taxonomic scope" value="Eukaryota"/>
</dbReference>
<dbReference type="STRING" id="574566.I0YSC0"/>
<evidence type="ECO:0008006" key="5">
    <source>
        <dbReference type="Google" id="ProtNLM"/>
    </source>
</evidence>
<sequence length="449" mass="46755">MVLALVASAAAEFSYESLTNQDYLQYGEGTFYGHQQDQDAQGACSYSENYANAMHLPWAAGAAVTLALNRDHFDDSRGCGLCIMYRGIGGGIGVTPVSTTNWFMGIVNNICPECSRGDLDQNIDGDGRWKIEWYAVPCNVGDTKMRYDLVVKTYYWIAIVISNTRIPVRSVSAKINGQWFALMRSVTNQWQYHREVGDWAGSFPMPIRITSTMNETVEDVIQSADGSTGTKQFSAIPGPSYVSAGIPGRGYRPSNAFPLQNPGVAIPNMGPVKGANANGVSGWGSDKQAALKPQIPKTAPSTTHDGVVFQADTIFIDDNQQCGGTTGECTARDRGQPVKPCIPSAWPLAVCSNSGSICQSASATQERFECKPSALAAGGGGSSGNLTSSASSGSLPSSPGSSSSPSSSSPSGASPSSPSGSSPSSPSSPSSSGGSSPASNNVTLGSNSV</sequence>
<dbReference type="SUPFAM" id="SSF50685">
    <property type="entry name" value="Barwin-like endoglucanases"/>
    <property type="match status" value="1"/>
</dbReference>
<dbReference type="AlphaFoldDB" id="I0YSC0"/>
<dbReference type="InterPro" id="IPR036908">
    <property type="entry name" value="RlpA-like_sf"/>
</dbReference>
<dbReference type="PANTHER" id="PTHR31836">
    <property type="match status" value="1"/>
</dbReference>
<dbReference type="RefSeq" id="XP_005645833.1">
    <property type="nucleotide sequence ID" value="XM_005645776.1"/>
</dbReference>
<feature type="compositionally biased region" description="Low complexity" evidence="2">
    <location>
        <begin position="384"/>
        <end position="439"/>
    </location>
</feature>
<dbReference type="KEGG" id="csl:COCSUDRAFT_67155"/>
<evidence type="ECO:0000313" key="3">
    <source>
        <dbReference type="EMBL" id="EIE21289.1"/>
    </source>
</evidence>
<gene>
    <name evidence="3" type="ORF">COCSUDRAFT_67155</name>
</gene>
<dbReference type="Gene3D" id="2.60.40.760">
    <property type="entry name" value="Expansin, cellulose-binding-like domain"/>
    <property type="match status" value="1"/>
</dbReference>
<evidence type="ECO:0000313" key="4">
    <source>
        <dbReference type="Proteomes" id="UP000007264"/>
    </source>
</evidence>
<dbReference type="CDD" id="cd22271">
    <property type="entry name" value="DPBB_EXP_N-like"/>
    <property type="match status" value="1"/>
</dbReference>
<organism evidence="3 4">
    <name type="scientific">Coccomyxa subellipsoidea (strain C-169)</name>
    <name type="common">Green microalga</name>
    <dbReference type="NCBI Taxonomy" id="574566"/>
    <lineage>
        <taxon>Eukaryota</taxon>
        <taxon>Viridiplantae</taxon>
        <taxon>Chlorophyta</taxon>
        <taxon>core chlorophytes</taxon>
        <taxon>Trebouxiophyceae</taxon>
        <taxon>Trebouxiophyceae incertae sedis</taxon>
        <taxon>Coccomyxaceae</taxon>
        <taxon>Coccomyxa</taxon>
        <taxon>Coccomyxa subellipsoidea</taxon>
    </lineage>
</organism>
<evidence type="ECO:0000256" key="2">
    <source>
        <dbReference type="SAM" id="MobiDB-lite"/>
    </source>
</evidence>
<name>I0YSC0_COCSC</name>
<dbReference type="InterPro" id="IPR051477">
    <property type="entry name" value="Expansin_CellWall"/>
</dbReference>
<comment type="caution">
    <text evidence="3">The sequence shown here is derived from an EMBL/GenBank/DDBJ whole genome shotgun (WGS) entry which is preliminary data.</text>
</comment>
<keyword evidence="1" id="KW-0732">Signal</keyword>
<dbReference type="PANTHER" id="PTHR31836:SF21">
    <property type="entry name" value="EXPANSIN-LIKE PROTEIN 7"/>
    <property type="match status" value="1"/>
</dbReference>
<feature type="compositionally biased region" description="Polar residues" evidence="2">
    <location>
        <begin position="440"/>
        <end position="449"/>
    </location>
</feature>
<dbReference type="Gene3D" id="2.40.40.10">
    <property type="entry name" value="RlpA-like domain"/>
    <property type="match status" value="1"/>
</dbReference>
<keyword evidence="4" id="KW-1185">Reference proteome</keyword>
<evidence type="ECO:0000256" key="1">
    <source>
        <dbReference type="ARBA" id="ARBA00022729"/>
    </source>
</evidence>
<dbReference type="OrthoDB" id="508619at2759"/>
<proteinExistence type="predicted"/>
<accession>I0YSC0</accession>
<dbReference type="GeneID" id="17039271"/>
<dbReference type="Proteomes" id="UP000007264">
    <property type="component" value="Unassembled WGS sequence"/>
</dbReference>
<dbReference type="EMBL" id="AGSI01000013">
    <property type="protein sequence ID" value="EIE21289.1"/>
    <property type="molecule type" value="Genomic_DNA"/>
</dbReference>
<dbReference type="InterPro" id="IPR036749">
    <property type="entry name" value="Expansin_CBD_sf"/>
</dbReference>